<accession>A0A1M7YJB2</accession>
<keyword evidence="1" id="KW-0812">Transmembrane</keyword>
<gene>
    <name evidence="2" type="ORF">SAMN02745220_04694</name>
</gene>
<organism evidence="2 3">
    <name type="scientific">Desulfopila aestuarii DSM 18488</name>
    <dbReference type="NCBI Taxonomy" id="1121416"/>
    <lineage>
        <taxon>Bacteria</taxon>
        <taxon>Pseudomonadati</taxon>
        <taxon>Thermodesulfobacteriota</taxon>
        <taxon>Desulfobulbia</taxon>
        <taxon>Desulfobulbales</taxon>
        <taxon>Desulfocapsaceae</taxon>
        <taxon>Desulfopila</taxon>
    </lineage>
</organism>
<dbReference type="EMBL" id="FRFE01000039">
    <property type="protein sequence ID" value="SHO52702.1"/>
    <property type="molecule type" value="Genomic_DNA"/>
</dbReference>
<feature type="transmembrane region" description="Helical" evidence="1">
    <location>
        <begin position="220"/>
        <end position="249"/>
    </location>
</feature>
<dbReference type="PROSITE" id="PS51354">
    <property type="entry name" value="GLUTAREDOXIN_2"/>
    <property type="match status" value="1"/>
</dbReference>
<dbReference type="InterPro" id="IPR036249">
    <property type="entry name" value="Thioredoxin-like_sf"/>
</dbReference>
<feature type="transmembrane region" description="Helical" evidence="1">
    <location>
        <begin position="401"/>
        <end position="422"/>
    </location>
</feature>
<reference evidence="2 3" key="1">
    <citation type="submission" date="2016-12" db="EMBL/GenBank/DDBJ databases">
        <authorList>
            <person name="Song W.-J."/>
            <person name="Kurnit D.M."/>
        </authorList>
    </citation>
    <scope>NUCLEOTIDE SEQUENCE [LARGE SCALE GENOMIC DNA]</scope>
    <source>
        <strain evidence="2 3">DSM 18488</strain>
    </source>
</reference>
<proteinExistence type="predicted"/>
<evidence type="ECO:0000313" key="2">
    <source>
        <dbReference type="EMBL" id="SHO52702.1"/>
    </source>
</evidence>
<feature type="transmembrane region" description="Helical" evidence="1">
    <location>
        <begin position="188"/>
        <end position="208"/>
    </location>
</feature>
<feature type="transmembrane region" description="Helical" evidence="1">
    <location>
        <begin position="261"/>
        <end position="289"/>
    </location>
</feature>
<name>A0A1M7YJB2_9BACT</name>
<keyword evidence="1" id="KW-1133">Transmembrane helix</keyword>
<dbReference type="AlphaFoldDB" id="A0A1M7YJB2"/>
<feature type="transmembrane region" description="Helical" evidence="1">
    <location>
        <begin position="352"/>
        <end position="381"/>
    </location>
</feature>
<feature type="transmembrane region" description="Helical" evidence="1">
    <location>
        <begin position="434"/>
        <end position="451"/>
    </location>
</feature>
<dbReference type="Gene3D" id="3.40.30.10">
    <property type="entry name" value="Glutaredoxin"/>
    <property type="match status" value="1"/>
</dbReference>
<keyword evidence="3" id="KW-1185">Reference proteome</keyword>
<sequence>MKDASLRILNIFLLTLFLALVAIPPQLHAEEPASAVDIYFFYSETCPHCHKQMELMKPLSENNPELKIHFHETSRDAEIWQKFMKDHDIIAGSVPRTQIGETAFIGYSEDGENLQYSEQYKAYFGNPTQIIKAIEKELGHKVELGAFVRPAAVDRILPPYWPLVFLLIYISSYFVLKKRLTKNNRMRIWLGGLAATFIVSVFLLLGNIPDTRIQAWAEQFPYPLFVFTIALADGFNPCAFTVLIILLSLLTHTRGRRDMALIGLTFIATSAIMYFLFIMVMVLVGSLFIEKYGHILMVTLGIIVSIAGIINIKDYFFLHQGFSLGLSTQQQAQFGKKASAIVRNLKQGSGRLALALTATITLAIFVNIIELGCTAMLPAVYMTTLVKKFSDYASYGLWTGFYALVYVIPLLLILGNFIYLFSSVRISEETGRRLKLAAGSFMLFFGIIMIFRPGLLNFG</sequence>
<dbReference type="RefSeq" id="WP_073616303.1">
    <property type="nucleotide sequence ID" value="NZ_FRFE01000039.1"/>
</dbReference>
<feature type="transmembrane region" description="Helical" evidence="1">
    <location>
        <begin position="159"/>
        <end position="176"/>
    </location>
</feature>
<evidence type="ECO:0000313" key="3">
    <source>
        <dbReference type="Proteomes" id="UP000184603"/>
    </source>
</evidence>
<feature type="transmembrane region" description="Helical" evidence="1">
    <location>
        <begin position="295"/>
        <end position="312"/>
    </location>
</feature>
<dbReference type="SUPFAM" id="SSF52833">
    <property type="entry name" value="Thioredoxin-like"/>
    <property type="match status" value="1"/>
</dbReference>
<keyword evidence="1" id="KW-0472">Membrane</keyword>
<evidence type="ECO:0000256" key="1">
    <source>
        <dbReference type="SAM" id="Phobius"/>
    </source>
</evidence>
<dbReference type="Proteomes" id="UP000184603">
    <property type="component" value="Unassembled WGS sequence"/>
</dbReference>
<dbReference type="STRING" id="1121416.SAMN02745220_04694"/>
<protein>
    <submittedName>
        <fullName evidence="2">Uncharacterized protein</fullName>
    </submittedName>
</protein>